<proteinExistence type="predicted"/>
<feature type="compositionally biased region" description="Pro residues" evidence="1">
    <location>
        <begin position="121"/>
        <end position="131"/>
    </location>
</feature>
<sequence length="248" mass="27169">LIGSDSRARPNSLGHELRESHAAAAAMDNHHRLLISTAGIFPSSLSSSVIPTVLPSLRRLAASGETKHPREGAGRITTSSWVNRELLEPVVMKLSTLEVMGLETPHRRSTMVLSLMETPSNLPPPKPPDPTSIPRFAASHDHNRRDLPPHPHHRPNLVSTISSRTYGEISPIHGATKTQSDVNPSHSLWRGSSSLASPTHFRCSLDRSLFEMGPKNTTPDLNPPIVGWWSHSKLDIPMVGIFPFRSCS</sequence>
<protein>
    <submittedName>
        <fullName evidence="2">Uncharacterized protein</fullName>
    </submittedName>
</protein>
<dbReference type="Proteomes" id="UP000029120">
    <property type="component" value="Chromosome 5"/>
</dbReference>
<organism evidence="2 3">
    <name type="scientific">Arabis alpina</name>
    <name type="common">Alpine rock-cress</name>
    <dbReference type="NCBI Taxonomy" id="50452"/>
    <lineage>
        <taxon>Eukaryota</taxon>
        <taxon>Viridiplantae</taxon>
        <taxon>Streptophyta</taxon>
        <taxon>Embryophyta</taxon>
        <taxon>Tracheophyta</taxon>
        <taxon>Spermatophyta</taxon>
        <taxon>Magnoliopsida</taxon>
        <taxon>eudicotyledons</taxon>
        <taxon>Gunneridae</taxon>
        <taxon>Pentapetalae</taxon>
        <taxon>rosids</taxon>
        <taxon>malvids</taxon>
        <taxon>Brassicales</taxon>
        <taxon>Brassicaceae</taxon>
        <taxon>Arabideae</taxon>
        <taxon>Arabis</taxon>
    </lineage>
</organism>
<evidence type="ECO:0000256" key="1">
    <source>
        <dbReference type="SAM" id="MobiDB-lite"/>
    </source>
</evidence>
<name>A0A087GZN8_ARAAL</name>
<dbReference type="Gramene" id="KFK35340">
    <property type="protein sequence ID" value="KFK35340"/>
    <property type="gene ID" value="AALP_AA5G272000"/>
</dbReference>
<feature type="compositionally biased region" description="Basic and acidic residues" evidence="1">
    <location>
        <begin position="138"/>
        <end position="149"/>
    </location>
</feature>
<dbReference type="EMBL" id="CM002873">
    <property type="protein sequence ID" value="KFK35340.1"/>
    <property type="molecule type" value="Genomic_DNA"/>
</dbReference>
<dbReference type="AlphaFoldDB" id="A0A087GZN8"/>
<feature type="region of interest" description="Disordered" evidence="1">
    <location>
        <begin position="117"/>
        <end position="158"/>
    </location>
</feature>
<evidence type="ECO:0000313" key="2">
    <source>
        <dbReference type="EMBL" id="KFK35340.1"/>
    </source>
</evidence>
<evidence type="ECO:0000313" key="3">
    <source>
        <dbReference type="Proteomes" id="UP000029120"/>
    </source>
</evidence>
<feature type="non-terminal residue" evidence="2">
    <location>
        <position position="1"/>
    </location>
</feature>
<accession>A0A087GZN8</accession>
<keyword evidence="3" id="KW-1185">Reference proteome</keyword>
<reference evidence="3" key="1">
    <citation type="journal article" date="2015" name="Nat. Plants">
        <title>Genome expansion of Arabis alpina linked with retrotransposition and reduced symmetric DNA methylation.</title>
        <authorList>
            <person name="Willing E.M."/>
            <person name="Rawat V."/>
            <person name="Mandakova T."/>
            <person name="Maumus F."/>
            <person name="James G.V."/>
            <person name="Nordstroem K.J."/>
            <person name="Becker C."/>
            <person name="Warthmann N."/>
            <person name="Chica C."/>
            <person name="Szarzynska B."/>
            <person name="Zytnicki M."/>
            <person name="Albani M.C."/>
            <person name="Kiefer C."/>
            <person name="Bergonzi S."/>
            <person name="Castaings L."/>
            <person name="Mateos J.L."/>
            <person name="Berns M.C."/>
            <person name="Bujdoso N."/>
            <person name="Piofczyk T."/>
            <person name="de Lorenzo L."/>
            <person name="Barrero-Sicilia C."/>
            <person name="Mateos I."/>
            <person name="Piednoel M."/>
            <person name="Hagmann J."/>
            <person name="Chen-Min-Tao R."/>
            <person name="Iglesias-Fernandez R."/>
            <person name="Schuster S.C."/>
            <person name="Alonso-Blanco C."/>
            <person name="Roudier F."/>
            <person name="Carbonero P."/>
            <person name="Paz-Ares J."/>
            <person name="Davis S.J."/>
            <person name="Pecinka A."/>
            <person name="Quesneville H."/>
            <person name="Colot V."/>
            <person name="Lysak M.A."/>
            <person name="Weigel D."/>
            <person name="Coupland G."/>
            <person name="Schneeberger K."/>
        </authorList>
    </citation>
    <scope>NUCLEOTIDE SEQUENCE [LARGE SCALE GENOMIC DNA]</scope>
    <source>
        <strain evidence="3">cv. Pajares</strain>
    </source>
</reference>
<gene>
    <name evidence="2" type="ordered locus">AALP_Aa5g272000</name>
</gene>